<gene>
    <name evidence="7" type="ORF">QBC46DRAFT_400347</name>
</gene>
<keyword evidence="4" id="KW-0472">Membrane</keyword>
<evidence type="ECO:0000256" key="5">
    <source>
        <dbReference type="SAM" id="MobiDB-lite"/>
    </source>
</evidence>
<accession>A0AAN6MXV6</accession>
<feature type="compositionally biased region" description="Polar residues" evidence="5">
    <location>
        <begin position="41"/>
        <end position="53"/>
    </location>
</feature>
<evidence type="ECO:0000256" key="2">
    <source>
        <dbReference type="ARBA" id="ARBA00022692"/>
    </source>
</evidence>
<dbReference type="GO" id="GO:0034993">
    <property type="term" value="C:meiotic nuclear membrane microtubule tethering complex"/>
    <property type="evidence" value="ECO:0007669"/>
    <property type="project" value="TreeGrafter"/>
</dbReference>
<sequence>MPPPPLRPLPEQSRDGTSRRTGGAAVASEPAVSSRPPTDPSEPTSKLITSQHSFGLRKNPRRNAPSLFASRETERQPEPTDRESQEHMNKDRRQESNPEEDREGSRANAKEAPSGQQEPHARRAPTGQQRDDMPPSRDGLGEYIPFFKKKAKELLSPWVLLKHLVVAFLFLHALRFFYTVAKPDLFESPIARLDWYGWGDWRNNIGQLFPSPLLHPLGVLSDDQYSDLRAFLHDQSSSTEAAVKKLEAIIPKVVHVKHDKKKNKLIIGDEFWHALKDLMQTDDSILTLDSKRGDISNTHWNAVLSRLKKAGIEKSVSSTDIQTIAERTMSRGWHDWVRNNKQTVGELLGQNLPDNLRQDIVSIAEKHVSDRLSSINKSNDNNLQDVVVSREEFLAEVGRNMAQQKKDIDSQLDDLRSSLKDLVAEAARSATTRPQPSSGMSQARIVNLVYKAVAEAIGNAQLEATANSRIAEHFDKELRRRVNFFSPGNGALIDVSMTSPTWDSSQNKPALGTWPEWFRPRPRFQTAKYAALTSWEEAGECWCAGNIYHKDKNGTTTLRPADISVMLGSLVIPQNVVMEHIDPFATLDPGAMPKEIEVWGAYNSGGSKDSTESGKKRRERLVDWMEATFPGHYDHPLVQRGWIKLGQFTYQHHPREGGIQVLRLSQELVRLEAATDQVLIRALSNHGGEDHTCFYRIRMYGDLWEVERESKSKSESESKSKRAG</sequence>
<dbReference type="InterPro" id="IPR045119">
    <property type="entry name" value="SUN1-5"/>
</dbReference>
<dbReference type="EMBL" id="MU854011">
    <property type="protein sequence ID" value="KAK3934253.1"/>
    <property type="molecule type" value="Genomic_DNA"/>
</dbReference>
<comment type="caution">
    <text evidence="7">The sequence shown here is derived from an EMBL/GenBank/DDBJ whole genome shotgun (WGS) entry which is preliminary data.</text>
</comment>
<organism evidence="7 8">
    <name type="scientific">Diplogelasinospora grovesii</name>
    <dbReference type="NCBI Taxonomy" id="303347"/>
    <lineage>
        <taxon>Eukaryota</taxon>
        <taxon>Fungi</taxon>
        <taxon>Dikarya</taxon>
        <taxon>Ascomycota</taxon>
        <taxon>Pezizomycotina</taxon>
        <taxon>Sordariomycetes</taxon>
        <taxon>Sordariomycetidae</taxon>
        <taxon>Sordariales</taxon>
        <taxon>Diplogelasinosporaceae</taxon>
        <taxon>Diplogelasinospora</taxon>
    </lineage>
</organism>
<dbReference type="PANTHER" id="PTHR12911:SF8">
    <property type="entry name" value="KLAROID PROTEIN-RELATED"/>
    <property type="match status" value="1"/>
</dbReference>
<keyword evidence="8" id="KW-1185">Reference proteome</keyword>
<protein>
    <recommendedName>
        <fullName evidence="6">SUN domain-containing protein</fullName>
    </recommendedName>
</protein>
<evidence type="ECO:0000256" key="3">
    <source>
        <dbReference type="ARBA" id="ARBA00022989"/>
    </source>
</evidence>
<dbReference type="AlphaFoldDB" id="A0AAN6MXV6"/>
<feature type="region of interest" description="Disordered" evidence="5">
    <location>
        <begin position="1"/>
        <end position="138"/>
    </location>
</feature>
<reference evidence="8" key="1">
    <citation type="journal article" date="2023" name="Mol. Phylogenet. Evol.">
        <title>Genome-scale phylogeny and comparative genomics of the fungal order Sordariales.</title>
        <authorList>
            <person name="Hensen N."/>
            <person name="Bonometti L."/>
            <person name="Westerberg I."/>
            <person name="Brannstrom I.O."/>
            <person name="Guillou S."/>
            <person name="Cros-Aarteil S."/>
            <person name="Calhoun S."/>
            <person name="Haridas S."/>
            <person name="Kuo A."/>
            <person name="Mondo S."/>
            <person name="Pangilinan J."/>
            <person name="Riley R."/>
            <person name="LaButti K."/>
            <person name="Andreopoulos B."/>
            <person name="Lipzen A."/>
            <person name="Chen C."/>
            <person name="Yan M."/>
            <person name="Daum C."/>
            <person name="Ng V."/>
            <person name="Clum A."/>
            <person name="Steindorff A."/>
            <person name="Ohm R.A."/>
            <person name="Martin F."/>
            <person name="Silar P."/>
            <person name="Natvig D.O."/>
            <person name="Lalanne C."/>
            <person name="Gautier V."/>
            <person name="Ament-Velasquez S.L."/>
            <person name="Kruys A."/>
            <person name="Hutchinson M.I."/>
            <person name="Powell A.J."/>
            <person name="Barry K."/>
            <person name="Miller A.N."/>
            <person name="Grigoriev I.V."/>
            <person name="Debuchy R."/>
            <person name="Gladieux P."/>
            <person name="Hiltunen Thoren M."/>
            <person name="Johannesson H."/>
        </authorList>
    </citation>
    <scope>NUCLEOTIDE SEQUENCE [LARGE SCALE GENOMIC DNA]</scope>
    <source>
        <strain evidence="8">CBS 340.73</strain>
    </source>
</reference>
<evidence type="ECO:0000256" key="4">
    <source>
        <dbReference type="ARBA" id="ARBA00023136"/>
    </source>
</evidence>
<feature type="domain" description="SUN" evidence="6">
    <location>
        <begin position="490"/>
        <end position="704"/>
    </location>
</feature>
<comment type="subcellular location">
    <subcellularLocation>
        <location evidence="1">Membrane</location>
    </subcellularLocation>
</comment>
<evidence type="ECO:0000256" key="1">
    <source>
        <dbReference type="ARBA" id="ARBA00004370"/>
    </source>
</evidence>
<dbReference type="Gene3D" id="2.60.120.260">
    <property type="entry name" value="Galactose-binding domain-like"/>
    <property type="match status" value="1"/>
</dbReference>
<evidence type="ECO:0000259" key="6">
    <source>
        <dbReference type="PROSITE" id="PS51469"/>
    </source>
</evidence>
<dbReference type="InterPro" id="IPR012919">
    <property type="entry name" value="SUN_dom"/>
</dbReference>
<dbReference type="PANTHER" id="PTHR12911">
    <property type="entry name" value="SAD1/UNC-84-LIKE PROTEIN-RELATED"/>
    <property type="match status" value="1"/>
</dbReference>
<evidence type="ECO:0000313" key="7">
    <source>
        <dbReference type="EMBL" id="KAK3934253.1"/>
    </source>
</evidence>
<evidence type="ECO:0000313" key="8">
    <source>
        <dbReference type="Proteomes" id="UP001303473"/>
    </source>
</evidence>
<name>A0AAN6MXV6_9PEZI</name>
<dbReference type="Proteomes" id="UP001303473">
    <property type="component" value="Unassembled WGS sequence"/>
</dbReference>
<keyword evidence="3" id="KW-1133">Transmembrane helix</keyword>
<dbReference type="Pfam" id="PF07738">
    <property type="entry name" value="Sad1_UNC"/>
    <property type="match status" value="1"/>
</dbReference>
<dbReference type="PROSITE" id="PS51469">
    <property type="entry name" value="SUN"/>
    <property type="match status" value="1"/>
</dbReference>
<dbReference type="GO" id="GO:0043495">
    <property type="term" value="F:protein-membrane adaptor activity"/>
    <property type="evidence" value="ECO:0007669"/>
    <property type="project" value="TreeGrafter"/>
</dbReference>
<keyword evidence="2" id="KW-0812">Transmembrane</keyword>
<feature type="compositionally biased region" description="Basic and acidic residues" evidence="5">
    <location>
        <begin position="71"/>
        <end position="96"/>
    </location>
</feature>
<proteinExistence type="predicted"/>